<feature type="region of interest" description="Disordered" evidence="1">
    <location>
        <begin position="539"/>
        <end position="559"/>
    </location>
</feature>
<feature type="transmembrane region" description="Helical" evidence="2">
    <location>
        <begin position="417"/>
        <end position="438"/>
    </location>
</feature>
<evidence type="ECO:0000256" key="3">
    <source>
        <dbReference type="SAM" id="SignalP"/>
    </source>
</evidence>
<organism evidence="4 5">
    <name type="scientific">Hydrogenovibrio thermophilus</name>
    <dbReference type="NCBI Taxonomy" id="265883"/>
    <lineage>
        <taxon>Bacteria</taxon>
        <taxon>Pseudomonadati</taxon>
        <taxon>Pseudomonadota</taxon>
        <taxon>Gammaproteobacteria</taxon>
        <taxon>Thiotrichales</taxon>
        <taxon>Piscirickettsiaceae</taxon>
        <taxon>Hydrogenovibrio</taxon>
    </lineage>
</organism>
<dbReference type="AlphaFoldDB" id="A0A451G488"/>
<dbReference type="Proteomes" id="UP000285478">
    <property type="component" value="Chromosome"/>
</dbReference>
<evidence type="ECO:0000256" key="1">
    <source>
        <dbReference type="SAM" id="MobiDB-lite"/>
    </source>
</evidence>
<keyword evidence="2" id="KW-0812">Transmembrane</keyword>
<keyword evidence="2" id="KW-1133">Transmembrane helix</keyword>
<proteinExistence type="predicted"/>
<keyword evidence="5" id="KW-1185">Reference proteome</keyword>
<evidence type="ECO:0000256" key="2">
    <source>
        <dbReference type="SAM" id="Phobius"/>
    </source>
</evidence>
<protein>
    <submittedName>
        <fullName evidence="4">Protein BatD</fullName>
    </submittedName>
</protein>
<dbReference type="Pfam" id="PF13584">
    <property type="entry name" value="BatD"/>
    <property type="match status" value="2"/>
</dbReference>
<reference evidence="4 5" key="1">
    <citation type="journal article" date="2018" name="Environ. Microbiol.">
        <title>Genomes of ubiquitous marine and hypersaline Hydrogenovibrio, Thiomicrorhabdus and Thiomicrospira spp. encode a diversity of mechanisms to sustain chemolithoautotrophy in heterogeneous environments.</title>
        <authorList>
            <person name="Scott K.M."/>
            <person name="Williams J."/>
            <person name="Porter C.M.B."/>
            <person name="Russel S."/>
            <person name="Harmer T.L."/>
            <person name="Paul J.H."/>
            <person name="Antonen K.M."/>
            <person name="Bridges M.K."/>
            <person name="Camper G.J."/>
            <person name="Campla C.K."/>
            <person name="Casella L.G."/>
            <person name="Chase E."/>
            <person name="Conrad J.W."/>
            <person name="Cruz M.C."/>
            <person name="Dunlap D.S."/>
            <person name="Duran L."/>
            <person name="Fahsbender E.M."/>
            <person name="Goldsmith D.B."/>
            <person name="Keeley R.F."/>
            <person name="Kondoff M.R."/>
            <person name="Kussy B.I."/>
            <person name="Lane M.K."/>
            <person name="Lawler S."/>
            <person name="Leigh B.A."/>
            <person name="Lewis C."/>
            <person name="Lostal L.M."/>
            <person name="Marking D."/>
            <person name="Mancera P.A."/>
            <person name="McClenthan E.C."/>
            <person name="McIntyre E.A."/>
            <person name="Mine J.A."/>
            <person name="Modi S."/>
            <person name="Moore B.D."/>
            <person name="Morgan W.A."/>
            <person name="Nelson K.M."/>
            <person name="Nguyen K.N."/>
            <person name="Ogburn N."/>
            <person name="Parrino D.G."/>
            <person name="Pedapudi A.D."/>
            <person name="Pelham R.P."/>
            <person name="Preece A.M."/>
            <person name="Rampersad E.A."/>
            <person name="Richardson J.C."/>
            <person name="Rodgers C.M."/>
            <person name="Schaffer B.L."/>
            <person name="Sheridan N.E."/>
            <person name="Solone M.R."/>
            <person name="Staley Z.R."/>
            <person name="Tabuchi M."/>
            <person name="Waide R.J."/>
            <person name="Wanjugi P.W."/>
            <person name="Young S."/>
            <person name="Clum A."/>
            <person name="Daum C."/>
            <person name="Huntemann M."/>
            <person name="Ivanova N."/>
            <person name="Kyrpides N."/>
            <person name="Mikhailova N."/>
            <person name="Palaniappan K."/>
            <person name="Pillay M."/>
            <person name="Reddy T.B.K."/>
            <person name="Shapiro N."/>
            <person name="Stamatis D."/>
            <person name="Varghese N."/>
            <person name="Woyke T."/>
            <person name="Boden R."/>
            <person name="Freyermuth S.K."/>
            <person name="Kerfeld C.A."/>
        </authorList>
    </citation>
    <scope>NUCLEOTIDE SEQUENCE [LARGE SCALE GENOMIC DNA]</scope>
    <source>
        <strain evidence="4 5">JR-2</strain>
    </source>
</reference>
<name>A0A451G488_9GAMM</name>
<feature type="compositionally biased region" description="Polar residues" evidence="1">
    <location>
        <begin position="539"/>
        <end position="550"/>
    </location>
</feature>
<keyword evidence="2" id="KW-0472">Membrane</keyword>
<dbReference type="InterPro" id="IPR025738">
    <property type="entry name" value="BatD"/>
</dbReference>
<evidence type="ECO:0000313" key="5">
    <source>
        <dbReference type="Proteomes" id="UP000285478"/>
    </source>
</evidence>
<dbReference type="KEGG" id="htr:EPV75_00600"/>
<dbReference type="RefSeq" id="WP_128384122.1">
    <property type="nucleotide sequence ID" value="NZ_CP035033.1"/>
</dbReference>
<gene>
    <name evidence="4" type="ORF">EPV75_00600</name>
</gene>
<keyword evidence="3" id="KW-0732">Signal</keyword>
<evidence type="ECO:0000313" key="4">
    <source>
        <dbReference type="EMBL" id="QAB14277.1"/>
    </source>
</evidence>
<feature type="chain" id="PRO_5019476432" evidence="3">
    <location>
        <begin position="34"/>
        <end position="559"/>
    </location>
</feature>
<dbReference type="PANTHER" id="PTHR40940:SF1">
    <property type="entry name" value="PROTEIN BATD"/>
    <property type="match status" value="1"/>
</dbReference>
<dbReference type="EMBL" id="CP035033">
    <property type="protein sequence ID" value="QAB14277.1"/>
    <property type="molecule type" value="Genomic_DNA"/>
</dbReference>
<accession>A0A451G488</accession>
<sequence>MMTQAHTRRYLKRVILITLALILILLVTSQAFARGVTAQIDHQDAEMGDIITLVVKTDFQTFDSPDFHSLDDQFEVLGSQRSSQIQIVNGNYQAYSRWDVRLTPKQAGDLVIPPFNVDGELSDPIVLHVSEAPKADPRELGSSFLESSVNITEPYVQQEVLFTLRFYHLGQFLNGNIRPPSFDHAITQNIRNQFNYQKRIGGKLYEVYEWTWAFYPQKSGAMTIPPQSFNGRIQYRGVLKLVQDKTQPIELNVQPQPDTYPVQSAWLPAKEVRLTEDWQTPNPIRVGDSITRTLTLQADGLLASQLPDFQFKEQAHFHIYPDQPHTNNQATENGMQSQKVEKLAIVPTEPGDIVLPELTLHWWNTEQNTLETITLPSKTLTVLPALTSQSNTFDTATLPETHETVSRETSTTDSTTWSVSWFSVLLLGLWLITLWYALKWRRALQNLPREPTETANLKNDQAWSKSPEMDTVCDETELDAKSLYRAVLAWQQQASIESSKRLLTDLQRLKAHLYHQEPLAPQTLADICAEIQHLQRQAQNAPAKTGSGQNLEPIYPNES</sequence>
<feature type="signal peptide" evidence="3">
    <location>
        <begin position="1"/>
        <end position="33"/>
    </location>
</feature>
<dbReference type="PANTHER" id="PTHR40940">
    <property type="entry name" value="PROTEIN BATD-RELATED"/>
    <property type="match status" value="1"/>
</dbReference>